<dbReference type="PANTHER" id="PTHR10957">
    <property type="entry name" value="RAP1 GTPASE-GDP DISSOCIATION STIMULATOR 1"/>
    <property type="match status" value="1"/>
</dbReference>
<reference evidence="1" key="1">
    <citation type="journal article" date="2020" name="Stud. Mycol.">
        <title>101 Dothideomycetes genomes: a test case for predicting lifestyles and emergence of pathogens.</title>
        <authorList>
            <person name="Haridas S."/>
            <person name="Albert R."/>
            <person name="Binder M."/>
            <person name="Bloem J."/>
            <person name="Labutti K."/>
            <person name="Salamov A."/>
            <person name="Andreopoulos B."/>
            <person name="Baker S."/>
            <person name="Barry K."/>
            <person name="Bills G."/>
            <person name="Bluhm B."/>
            <person name="Cannon C."/>
            <person name="Castanera R."/>
            <person name="Culley D."/>
            <person name="Daum C."/>
            <person name="Ezra D."/>
            <person name="Gonzalez J."/>
            <person name="Henrissat B."/>
            <person name="Kuo A."/>
            <person name="Liang C."/>
            <person name="Lipzen A."/>
            <person name="Lutzoni F."/>
            <person name="Magnuson J."/>
            <person name="Mondo S."/>
            <person name="Nolan M."/>
            <person name="Ohm R."/>
            <person name="Pangilinan J."/>
            <person name="Park H.-J."/>
            <person name="Ramirez L."/>
            <person name="Alfaro M."/>
            <person name="Sun H."/>
            <person name="Tritt A."/>
            <person name="Yoshinaga Y."/>
            <person name="Zwiers L.-H."/>
            <person name="Turgeon B."/>
            <person name="Goodwin S."/>
            <person name="Spatafora J."/>
            <person name="Crous P."/>
            <person name="Grigoriev I."/>
        </authorList>
    </citation>
    <scope>NUCLEOTIDE SEQUENCE</scope>
    <source>
        <strain evidence="1">CBS 113818</strain>
    </source>
</reference>
<dbReference type="OrthoDB" id="26149at2759"/>
<proteinExistence type="predicted"/>
<dbReference type="AlphaFoldDB" id="A0A6A6ZDN2"/>
<evidence type="ECO:0000313" key="1">
    <source>
        <dbReference type="EMBL" id="KAF2818978.1"/>
    </source>
</evidence>
<dbReference type="GO" id="GO:0005085">
    <property type="term" value="F:guanyl-nucleotide exchange factor activity"/>
    <property type="evidence" value="ECO:0007669"/>
    <property type="project" value="InterPro"/>
</dbReference>
<dbReference type="InterPro" id="IPR040144">
    <property type="entry name" value="RAP1GDS1"/>
</dbReference>
<keyword evidence="2" id="KW-1185">Reference proteome</keyword>
<dbReference type="Gene3D" id="1.25.10.10">
    <property type="entry name" value="Leucine-rich Repeat Variant"/>
    <property type="match status" value="2"/>
</dbReference>
<dbReference type="Proteomes" id="UP000799424">
    <property type="component" value="Unassembled WGS sequence"/>
</dbReference>
<name>A0A6A6ZDN2_9PLEO</name>
<organism evidence="1 2">
    <name type="scientific">Ophiobolus disseminans</name>
    <dbReference type="NCBI Taxonomy" id="1469910"/>
    <lineage>
        <taxon>Eukaryota</taxon>
        <taxon>Fungi</taxon>
        <taxon>Dikarya</taxon>
        <taxon>Ascomycota</taxon>
        <taxon>Pezizomycotina</taxon>
        <taxon>Dothideomycetes</taxon>
        <taxon>Pleosporomycetidae</taxon>
        <taxon>Pleosporales</taxon>
        <taxon>Pleosporineae</taxon>
        <taxon>Phaeosphaeriaceae</taxon>
        <taxon>Ophiobolus</taxon>
    </lineage>
</organism>
<gene>
    <name evidence="1" type="ORF">CC86DRAFT_363374</name>
</gene>
<dbReference type="InterPro" id="IPR016024">
    <property type="entry name" value="ARM-type_fold"/>
</dbReference>
<dbReference type="InterPro" id="IPR011989">
    <property type="entry name" value="ARM-like"/>
</dbReference>
<protein>
    <recommendedName>
        <fullName evidence="3">ARM repeat-containing protein</fullName>
    </recommendedName>
</protein>
<sequence>MAAVELSSEKSRGMLDRVQTLLESSPEGQDAAFCDLQEELRTMLEEPSLDALEQTIQILGTAVGKQKDWQTPFREAGLLDFALDGLDTDVSSLRKQFLRVIGNCVADNDLNREVVTKRLDHLITYIDDTHSTITLIVLFNLCNDFDPAKAVAASLRLDAFITAQLASHKFAPEAIDYAVDLLTWTTGKLTAEQLNNESSVSSFRNLLRVALHHDEDHYHEYVAILVHYLQDPEFQEKICTPATLDDLVILMQDFEARLSAEEIEAVFSELALTKTNDTSPSEETTVLLLSQLINSISGISATNAFAQTFDVLTPVIERIRATLTPPTDKSHCVASPLDQSPSTMAACVTLGNLATCDEVCIAMVSNWRIHTTLTQILSTTTHSALLYAATGFLRHLAFPEENRSILGDDGVIDACQHVLVQYPSDAPVTGETTALLAKLVTNNLPNITRVVAPSQQQNSTTCLQTLVAQSLRPASPLPSTALKNPSIETPRVIVNILRHLARTPTPNPHTFTLYNTIYSTPRIALPLARLVRQHIYPDARAEGLLGLGLMAQSAEGAACVVVEMQEDGGLLDAVREVGEKKDGGGGGKEYQNAMVLLQGVRENGGEALGERIRGVMEGMGRVDLGE</sequence>
<dbReference type="SUPFAM" id="SSF48371">
    <property type="entry name" value="ARM repeat"/>
    <property type="match status" value="1"/>
</dbReference>
<accession>A0A6A6ZDN2</accession>
<evidence type="ECO:0008006" key="3">
    <source>
        <dbReference type="Google" id="ProtNLM"/>
    </source>
</evidence>
<evidence type="ECO:0000313" key="2">
    <source>
        <dbReference type="Proteomes" id="UP000799424"/>
    </source>
</evidence>
<dbReference type="EMBL" id="MU006247">
    <property type="protein sequence ID" value="KAF2818978.1"/>
    <property type="molecule type" value="Genomic_DNA"/>
</dbReference>